<gene>
    <name evidence="1" type="ORF">CROQUDRAFT_665872</name>
</gene>
<comment type="caution">
    <text evidence="1">The sequence shown here is derived from an EMBL/GenBank/DDBJ whole genome shotgun (WGS) entry which is preliminary data.</text>
</comment>
<dbReference type="AlphaFoldDB" id="A0A9P6T5I6"/>
<proteinExistence type="predicted"/>
<organism evidence="1 2">
    <name type="scientific">Cronartium quercuum f. sp. fusiforme G11</name>
    <dbReference type="NCBI Taxonomy" id="708437"/>
    <lineage>
        <taxon>Eukaryota</taxon>
        <taxon>Fungi</taxon>
        <taxon>Dikarya</taxon>
        <taxon>Basidiomycota</taxon>
        <taxon>Pucciniomycotina</taxon>
        <taxon>Pucciniomycetes</taxon>
        <taxon>Pucciniales</taxon>
        <taxon>Coleosporiaceae</taxon>
        <taxon>Cronartium</taxon>
    </lineage>
</organism>
<dbReference type="EMBL" id="MU167503">
    <property type="protein sequence ID" value="KAG0139912.1"/>
    <property type="molecule type" value="Genomic_DNA"/>
</dbReference>
<evidence type="ECO:0000313" key="2">
    <source>
        <dbReference type="Proteomes" id="UP000886653"/>
    </source>
</evidence>
<reference evidence="1" key="1">
    <citation type="submission" date="2013-11" db="EMBL/GenBank/DDBJ databases">
        <title>Genome sequence of the fusiform rust pathogen reveals effectors for host alternation and coevolution with pine.</title>
        <authorList>
            <consortium name="DOE Joint Genome Institute"/>
            <person name="Smith K."/>
            <person name="Pendleton A."/>
            <person name="Kubisiak T."/>
            <person name="Anderson C."/>
            <person name="Salamov A."/>
            <person name="Aerts A."/>
            <person name="Riley R."/>
            <person name="Clum A."/>
            <person name="Lindquist E."/>
            <person name="Ence D."/>
            <person name="Campbell M."/>
            <person name="Kronenberg Z."/>
            <person name="Feau N."/>
            <person name="Dhillon B."/>
            <person name="Hamelin R."/>
            <person name="Burleigh J."/>
            <person name="Smith J."/>
            <person name="Yandell M."/>
            <person name="Nelson C."/>
            <person name="Grigoriev I."/>
            <person name="Davis J."/>
        </authorList>
    </citation>
    <scope>NUCLEOTIDE SEQUENCE</scope>
    <source>
        <strain evidence="1">G11</strain>
    </source>
</reference>
<protein>
    <submittedName>
        <fullName evidence="1">Uncharacterized protein</fullName>
    </submittedName>
</protein>
<name>A0A9P6T5I6_9BASI</name>
<accession>A0A9P6T5I6</accession>
<sequence length="285" mass="32109">MFNSYLHSNGPAPAYAYESDSEDDEWTTDLNIPIPTLKRPSIEPIEPKFEWTIKPKPSPNQTIIFLLGQAAQLISNKLDTSLISSTLRLDNKPIAYYCSINYIVYLPTNVLLNLQHALASFLLNSFENFNSIKVVSCYAALNYLPVWKPSKSNPIPIRFLPIDNHKLGHGFQSFESPNLLQGLDSALILHAKMKRIKNIETYLIPTISKINKPMAMNEFDGMTHSILLIEDRDVRIHQLIKLLGLVVGHDNNNKTEIKELVLGLENWTKNENVGGGGDGSMSMYI</sequence>
<keyword evidence="2" id="KW-1185">Reference proteome</keyword>
<dbReference type="Proteomes" id="UP000886653">
    <property type="component" value="Unassembled WGS sequence"/>
</dbReference>
<evidence type="ECO:0000313" key="1">
    <source>
        <dbReference type="EMBL" id="KAG0139912.1"/>
    </source>
</evidence>